<dbReference type="AlphaFoldDB" id="A0ABD3VUH7"/>
<reference evidence="1 2" key="1">
    <citation type="submission" date="2024-11" db="EMBL/GenBank/DDBJ databases">
        <title>Chromosome-level genome assembly of the freshwater bivalve Anodonta woodiana.</title>
        <authorList>
            <person name="Chen X."/>
        </authorList>
    </citation>
    <scope>NUCLEOTIDE SEQUENCE [LARGE SCALE GENOMIC DNA]</scope>
    <source>
        <strain evidence="1">MN2024</strain>
        <tissue evidence="1">Gills</tissue>
    </source>
</reference>
<dbReference type="EMBL" id="JBJQND010000010">
    <property type="protein sequence ID" value="KAL3865251.1"/>
    <property type="molecule type" value="Genomic_DNA"/>
</dbReference>
<accession>A0ABD3VUH7</accession>
<evidence type="ECO:0000313" key="1">
    <source>
        <dbReference type="EMBL" id="KAL3865251.1"/>
    </source>
</evidence>
<sequence>MPRIIDLTCDHIKNVKFEYDDIDNRDMIKEIRVGRIDIHELQVNNTCDILTVSQIVSNPINVHIQTKKDDKSTVELNKDDILAIGINKKDNEIIDFSNSEINYIKEYKTRAKIAELVDKIDSLKGMIDIRDCLIRKQNLERVRLSKDNWELKNQLFRYERPYLLDSGEDTASGCELGFKYENEFDDATDSKDDDSEDEI</sequence>
<gene>
    <name evidence="1" type="ORF">ACJMK2_006865</name>
</gene>
<keyword evidence="2" id="KW-1185">Reference proteome</keyword>
<protein>
    <submittedName>
        <fullName evidence="1">Uncharacterized protein</fullName>
    </submittedName>
</protein>
<organism evidence="1 2">
    <name type="scientific">Sinanodonta woodiana</name>
    <name type="common">Chinese pond mussel</name>
    <name type="synonym">Anodonta woodiana</name>
    <dbReference type="NCBI Taxonomy" id="1069815"/>
    <lineage>
        <taxon>Eukaryota</taxon>
        <taxon>Metazoa</taxon>
        <taxon>Spiralia</taxon>
        <taxon>Lophotrochozoa</taxon>
        <taxon>Mollusca</taxon>
        <taxon>Bivalvia</taxon>
        <taxon>Autobranchia</taxon>
        <taxon>Heteroconchia</taxon>
        <taxon>Palaeoheterodonta</taxon>
        <taxon>Unionida</taxon>
        <taxon>Unionoidea</taxon>
        <taxon>Unionidae</taxon>
        <taxon>Unioninae</taxon>
        <taxon>Sinanodonta</taxon>
    </lineage>
</organism>
<comment type="caution">
    <text evidence="1">The sequence shown here is derived from an EMBL/GenBank/DDBJ whole genome shotgun (WGS) entry which is preliminary data.</text>
</comment>
<evidence type="ECO:0000313" key="2">
    <source>
        <dbReference type="Proteomes" id="UP001634394"/>
    </source>
</evidence>
<dbReference type="Proteomes" id="UP001634394">
    <property type="component" value="Unassembled WGS sequence"/>
</dbReference>
<proteinExistence type="predicted"/>
<name>A0ABD3VUH7_SINWO</name>